<evidence type="ECO:0000313" key="1">
    <source>
        <dbReference type="EMBL" id="MDD0985440.1"/>
    </source>
</evidence>
<evidence type="ECO:0000313" key="2">
    <source>
        <dbReference type="Proteomes" id="UP001148189"/>
    </source>
</evidence>
<dbReference type="RefSeq" id="WP_216312275.1">
    <property type="nucleotide sequence ID" value="NZ_JAMDGQ010000044.1"/>
</dbReference>
<evidence type="ECO:0008006" key="3">
    <source>
        <dbReference type="Google" id="ProtNLM"/>
    </source>
</evidence>
<name>A0ABT5NA68_9PSED</name>
<organism evidence="1 2">
    <name type="scientific">Pseudomonas shahriarae</name>
    <dbReference type="NCBI Taxonomy" id="2745512"/>
    <lineage>
        <taxon>Bacteria</taxon>
        <taxon>Pseudomonadati</taxon>
        <taxon>Pseudomonadota</taxon>
        <taxon>Gammaproteobacteria</taxon>
        <taxon>Pseudomonadales</taxon>
        <taxon>Pseudomonadaceae</taxon>
        <taxon>Pseudomonas</taxon>
    </lineage>
</organism>
<reference evidence="1" key="1">
    <citation type="submission" date="2022-05" db="EMBL/GenBank/DDBJ databases">
        <title>Novel Pseudomonas spp. Isolated from a Rainbow Trout Aquaculture Facility.</title>
        <authorList>
            <person name="Testerman T."/>
            <person name="Graf J."/>
        </authorList>
    </citation>
    <scope>NUCLEOTIDE SEQUENCE</scope>
    <source>
        <strain evidence="1">ID1050</strain>
    </source>
</reference>
<dbReference type="EMBL" id="JAMDHD010000018">
    <property type="protein sequence ID" value="MDD0985440.1"/>
    <property type="molecule type" value="Genomic_DNA"/>
</dbReference>
<keyword evidence="2" id="KW-1185">Reference proteome</keyword>
<comment type="caution">
    <text evidence="1">The sequence shown here is derived from an EMBL/GenBank/DDBJ whole genome shotgun (WGS) entry which is preliminary data.</text>
</comment>
<protein>
    <recommendedName>
        <fullName evidence="3">KTSC domain-containing protein</fullName>
    </recommendedName>
</protein>
<dbReference type="Proteomes" id="UP001148189">
    <property type="component" value="Unassembled WGS sequence"/>
</dbReference>
<sequence>MSTQEISIINNGLCEQATITYDRNKCTLAISFSSGVEKTYTDLDIYRCFGLLRREFSHIQFLCKGSKINVYPSAMASQMSCGVVAYELTLGESEGELVRIFDHEENNLTNDIEDQVKFRKRWAASLQNG</sequence>
<proteinExistence type="predicted"/>
<gene>
    <name evidence="1" type="ORF">M5G21_10745</name>
</gene>
<accession>A0ABT5NA68</accession>